<dbReference type="PaxDb" id="3847-GLYMA12G00260.5"/>
<organism evidence="2">
    <name type="scientific">Glycine max</name>
    <name type="common">Soybean</name>
    <name type="synonym">Glycine hispida</name>
    <dbReference type="NCBI Taxonomy" id="3847"/>
    <lineage>
        <taxon>Eukaryota</taxon>
        <taxon>Viridiplantae</taxon>
        <taxon>Streptophyta</taxon>
        <taxon>Embryophyta</taxon>
        <taxon>Tracheophyta</taxon>
        <taxon>Spermatophyta</taxon>
        <taxon>Magnoliopsida</taxon>
        <taxon>eudicotyledons</taxon>
        <taxon>Gunneridae</taxon>
        <taxon>Pentapetalae</taxon>
        <taxon>rosids</taxon>
        <taxon>fabids</taxon>
        <taxon>Fabales</taxon>
        <taxon>Fabaceae</taxon>
        <taxon>Papilionoideae</taxon>
        <taxon>50 kb inversion clade</taxon>
        <taxon>NPAAA clade</taxon>
        <taxon>indigoferoid/millettioid clade</taxon>
        <taxon>Phaseoleae</taxon>
        <taxon>Glycine</taxon>
        <taxon>Glycine subgen. Soja</taxon>
    </lineage>
</organism>
<dbReference type="HOGENOM" id="CLU_2817479_0_0_1"/>
<name>I1LNM8_SOYBN</name>
<evidence type="ECO:0000313" key="3">
    <source>
        <dbReference type="Proteomes" id="UP000008827"/>
    </source>
</evidence>
<protein>
    <submittedName>
        <fullName evidence="1 2">Uncharacterized protein</fullName>
    </submittedName>
</protein>
<reference evidence="2" key="2">
    <citation type="submission" date="2018-02" db="UniProtKB">
        <authorList>
            <consortium name="EnsemblPlants"/>
        </authorList>
    </citation>
    <scope>IDENTIFICATION</scope>
    <source>
        <strain evidence="2">Williams 82</strain>
    </source>
</reference>
<keyword evidence="3" id="KW-1185">Reference proteome</keyword>
<gene>
    <name evidence="1" type="ORF">GLYMA_12G000600</name>
</gene>
<evidence type="ECO:0000313" key="2">
    <source>
        <dbReference type="EnsemblPlants" id="KRH23733"/>
    </source>
</evidence>
<sequence>MEEQRIVPELLPHNNLIHTNQKIRYRTPNNRAGINSTLNDPIDLVNRMNSVLPTRIISMFRQSHLEH</sequence>
<reference evidence="1" key="3">
    <citation type="submission" date="2018-07" db="EMBL/GenBank/DDBJ databases">
        <title>WGS assembly of Glycine max.</title>
        <authorList>
            <person name="Schmutz J."/>
            <person name="Cannon S."/>
            <person name="Schlueter J."/>
            <person name="Ma J."/>
            <person name="Mitros T."/>
            <person name="Nelson W."/>
            <person name="Hyten D."/>
            <person name="Song Q."/>
            <person name="Thelen J."/>
            <person name="Cheng J."/>
            <person name="Xu D."/>
            <person name="Hellsten U."/>
            <person name="May G."/>
            <person name="Yu Y."/>
            <person name="Sakurai T."/>
            <person name="Umezawa T."/>
            <person name="Bhattacharyya M."/>
            <person name="Sandhu D."/>
            <person name="Valliyodan B."/>
            <person name="Lindquist E."/>
            <person name="Peto M."/>
            <person name="Grant D."/>
            <person name="Shu S."/>
            <person name="Goodstein D."/>
            <person name="Barry K."/>
            <person name="Futrell-Griggs M."/>
            <person name="Abernathy B."/>
            <person name="Du J."/>
            <person name="Tian Z."/>
            <person name="Zhu L."/>
            <person name="Gill N."/>
            <person name="Joshi T."/>
            <person name="Libault M."/>
            <person name="Sethuraman A."/>
            <person name="Zhang X."/>
            <person name="Shinozaki K."/>
            <person name="Nguyen H."/>
            <person name="Wing R."/>
            <person name="Cregan P."/>
            <person name="Specht J."/>
            <person name="Grimwood J."/>
            <person name="Rokhsar D."/>
            <person name="Stacey G."/>
            <person name="Shoemaker R."/>
            <person name="Jackson S."/>
        </authorList>
    </citation>
    <scope>NUCLEOTIDE SEQUENCE</scope>
    <source>
        <tissue evidence="1">Callus</tissue>
    </source>
</reference>
<dbReference type="EMBL" id="CM000845">
    <property type="protein sequence ID" value="KRH23733.1"/>
    <property type="molecule type" value="Genomic_DNA"/>
</dbReference>
<reference evidence="1 2" key="1">
    <citation type="journal article" date="2010" name="Nature">
        <title>Genome sequence of the palaeopolyploid soybean.</title>
        <authorList>
            <person name="Schmutz J."/>
            <person name="Cannon S.B."/>
            <person name="Schlueter J."/>
            <person name="Ma J."/>
            <person name="Mitros T."/>
            <person name="Nelson W."/>
            <person name="Hyten D.L."/>
            <person name="Song Q."/>
            <person name="Thelen J.J."/>
            <person name="Cheng J."/>
            <person name="Xu D."/>
            <person name="Hellsten U."/>
            <person name="May G.D."/>
            <person name="Yu Y."/>
            <person name="Sakurai T."/>
            <person name="Umezawa T."/>
            <person name="Bhattacharyya M.K."/>
            <person name="Sandhu D."/>
            <person name="Valliyodan B."/>
            <person name="Lindquist E."/>
            <person name="Peto M."/>
            <person name="Grant D."/>
            <person name="Shu S."/>
            <person name="Goodstein D."/>
            <person name="Barry K."/>
            <person name="Futrell-Griggs M."/>
            <person name="Abernathy B."/>
            <person name="Du J."/>
            <person name="Tian Z."/>
            <person name="Zhu L."/>
            <person name="Gill N."/>
            <person name="Joshi T."/>
            <person name="Libault M."/>
            <person name="Sethuraman A."/>
            <person name="Zhang X.-C."/>
            <person name="Shinozaki K."/>
            <person name="Nguyen H.T."/>
            <person name="Wing R.A."/>
            <person name="Cregan P."/>
            <person name="Specht J."/>
            <person name="Grimwood J."/>
            <person name="Rokhsar D."/>
            <person name="Stacey G."/>
            <person name="Shoemaker R.C."/>
            <person name="Jackson S.A."/>
        </authorList>
    </citation>
    <scope>NUCLEOTIDE SEQUENCE [LARGE SCALE GENOMIC DNA]</scope>
    <source>
        <strain evidence="2">cv. Williams 82</strain>
        <tissue evidence="1">Callus</tissue>
    </source>
</reference>
<accession>I1LNM8</accession>
<dbReference type="Proteomes" id="UP000008827">
    <property type="component" value="Chromosome 12"/>
</dbReference>
<evidence type="ECO:0000313" key="1">
    <source>
        <dbReference type="EMBL" id="KRH23733.1"/>
    </source>
</evidence>
<dbReference type="InParanoid" id="I1LNM8"/>
<dbReference type="AlphaFoldDB" id="I1LNM8"/>
<dbReference type="EnsemblPlants" id="KRH23733">
    <property type="protein sequence ID" value="KRH23733"/>
    <property type="gene ID" value="GLYMA_12G000600"/>
</dbReference>
<dbReference type="Gramene" id="KRH23733">
    <property type="protein sequence ID" value="KRH23733"/>
    <property type="gene ID" value="GLYMA_12G000600"/>
</dbReference>
<proteinExistence type="predicted"/>